<comment type="caution">
    <text evidence="1">The sequence shown here is derived from an EMBL/GenBank/DDBJ whole genome shotgun (WGS) entry which is preliminary data.</text>
</comment>
<dbReference type="Proteomes" id="UP000824120">
    <property type="component" value="Chromosome 11"/>
</dbReference>
<name>A0A9J5WS82_SOLCO</name>
<proteinExistence type="predicted"/>
<reference evidence="1 2" key="1">
    <citation type="submission" date="2020-09" db="EMBL/GenBank/DDBJ databases">
        <title>De no assembly of potato wild relative species, Solanum commersonii.</title>
        <authorList>
            <person name="Cho K."/>
        </authorList>
    </citation>
    <scope>NUCLEOTIDE SEQUENCE [LARGE SCALE GENOMIC DNA]</scope>
    <source>
        <strain evidence="1">LZ3.2</strain>
        <tissue evidence="1">Leaf</tissue>
    </source>
</reference>
<accession>A0A9J5WS82</accession>
<dbReference type="AlphaFoldDB" id="A0A9J5WS82"/>
<dbReference type="EMBL" id="JACXVP010000011">
    <property type="protein sequence ID" value="KAG5578012.1"/>
    <property type="molecule type" value="Genomic_DNA"/>
</dbReference>
<organism evidence="1 2">
    <name type="scientific">Solanum commersonii</name>
    <name type="common">Commerson's wild potato</name>
    <name type="synonym">Commerson's nightshade</name>
    <dbReference type="NCBI Taxonomy" id="4109"/>
    <lineage>
        <taxon>Eukaryota</taxon>
        <taxon>Viridiplantae</taxon>
        <taxon>Streptophyta</taxon>
        <taxon>Embryophyta</taxon>
        <taxon>Tracheophyta</taxon>
        <taxon>Spermatophyta</taxon>
        <taxon>Magnoliopsida</taxon>
        <taxon>eudicotyledons</taxon>
        <taxon>Gunneridae</taxon>
        <taxon>Pentapetalae</taxon>
        <taxon>asterids</taxon>
        <taxon>lamiids</taxon>
        <taxon>Solanales</taxon>
        <taxon>Solanaceae</taxon>
        <taxon>Solanoideae</taxon>
        <taxon>Solaneae</taxon>
        <taxon>Solanum</taxon>
    </lineage>
</organism>
<dbReference type="CDD" id="cd22645">
    <property type="entry name" value="BIC1_CID"/>
    <property type="match status" value="2"/>
</dbReference>
<evidence type="ECO:0000313" key="1">
    <source>
        <dbReference type="EMBL" id="KAG5578012.1"/>
    </source>
</evidence>
<gene>
    <name evidence="1" type="ORF">H5410_058146</name>
</gene>
<dbReference type="OrthoDB" id="672067at2759"/>
<dbReference type="PANTHER" id="PTHR34207">
    <property type="entry name" value="PROTEIN BIC1"/>
    <property type="match status" value="1"/>
</dbReference>
<protein>
    <submittedName>
        <fullName evidence="1">Uncharacterized protein</fullName>
    </submittedName>
</protein>
<dbReference type="InterPro" id="IPR040374">
    <property type="entry name" value="BIC"/>
</dbReference>
<dbReference type="PANTHER" id="PTHR34207:SF16">
    <property type="match status" value="1"/>
</dbReference>
<sequence length="310" mass="36064">MKENQEISHKQVEYYQFQDSIKNKFGSLSMVDDGGKIGDLFDSTNKKNQKVLSYDKQGEYQYQDSIKKFRSLSMVDDEDKRGDLFVESEKLGLSGREKLKRHWREVGGRVCVPDRWGHEGSLREWMDCSSFDNILAPKGLKSAREALMSQGKRARSSSTSRMLEIRKNQELSPKQVEYQYQDSIKNITSLSIMDDEDKIDNFFDSTKMKVNQEYFHKQGECQHQDSIKNFESLSMVDDGDKTNDFFIESKKLGLLGSEKLKRHRREVEGRVFVPDRWEHEGSLREWMDCSSFDKILAPEGLKSAREALMS</sequence>
<dbReference type="GO" id="GO:0009785">
    <property type="term" value="P:blue light signaling pathway"/>
    <property type="evidence" value="ECO:0007669"/>
    <property type="project" value="InterPro"/>
</dbReference>
<evidence type="ECO:0000313" key="2">
    <source>
        <dbReference type="Proteomes" id="UP000824120"/>
    </source>
</evidence>
<keyword evidence="2" id="KW-1185">Reference proteome</keyword>